<dbReference type="GO" id="GO:0005634">
    <property type="term" value="C:nucleus"/>
    <property type="evidence" value="ECO:0007669"/>
    <property type="project" value="UniProtKB-SubCell"/>
</dbReference>
<dbReference type="CDD" id="cd12148">
    <property type="entry name" value="fungal_TF_MHR"/>
    <property type="match status" value="1"/>
</dbReference>
<dbReference type="Pfam" id="PF04082">
    <property type="entry name" value="Fungal_trans"/>
    <property type="match status" value="1"/>
</dbReference>
<feature type="domain" description="Xylanolytic transcriptional activator regulatory" evidence="6">
    <location>
        <begin position="270"/>
        <end position="344"/>
    </location>
</feature>
<dbReference type="Proteomes" id="UP001220324">
    <property type="component" value="Unassembled WGS sequence"/>
</dbReference>
<accession>A0AAD6CLY7</accession>
<dbReference type="InterPro" id="IPR007219">
    <property type="entry name" value="XnlR_reg_dom"/>
</dbReference>
<dbReference type="EMBL" id="JAQIZZ010000008">
    <property type="protein sequence ID" value="KAJ5524492.1"/>
    <property type="molecule type" value="Genomic_DNA"/>
</dbReference>
<dbReference type="SMART" id="SM00906">
    <property type="entry name" value="Fungal_trans"/>
    <property type="match status" value="1"/>
</dbReference>
<evidence type="ECO:0000256" key="3">
    <source>
        <dbReference type="ARBA" id="ARBA00023163"/>
    </source>
</evidence>
<protein>
    <submittedName>
        <fullName evidence="7">Fungal-specific transcription factor domain protein</fullName>
    </submittedName>
</protein>
<dbReference type="InterPro" id="IPR050613">
    <property type="entry name" value="Sec_Metabolite_Reg"/>
</dbReference>
<keyword evidence="4" id="KW-0539">Nucleus</keyword>
<dbReference type="GO" id="GO:0006351">
    <property type="term" value="P:DNA-templated transcription"/>
    <property type="evidence" value="ECO:0007669"/>
    <property type="project" value="InterPro"/>
</dbReference>
<dbReference type="GO" id="GO:0008270">
    <property type="term" value="F:zinc ion binding"/>
    <property type="evidence" value="ECO:0007669"/>
    <property type="project" value="InterPro"/>
</dbReference>
<sequence>MPTAGLNIVATDDQMESSSRIAPRETPQSVYRDPGVAMQLSSIGADSMLPSGHVSVSKGKDHETSPAPSPASSEYGSMRPHSHGAEYVGSAHWAAVLDSISELKDHYEEEEEARMLVNNDRVPYRSPGPLLLYQPVNVTKAEILASIPARPVVDRMVARYFFLRDTAPLPVLHNKQFLAEYESFWQDPTSVPLLWIGLLFSVMALTMQYQQLIEDPADPETISRVQMFRERTINCLILGEFTRGKEYVIETLLHHLTLEVLLCKDADIGVWLALGILVQLALSLGYHRDPQKFPKISAFAGEMRRRIWAVVVQTDLRLSSQMGFPRLLKLHQCDTAEPSNLLDSDFDETTTELPPSRPETEVTPTLSILAKNRIDHMSGLVSDFLADTREHSYSEIMALDSKLDQAEDSLPPIFKWQPLSQSLMVPPHIIMQRVWLQLAIPRLKIWLHRKFLVSYHQQTEYEYSRNVCVKAGMKILEFQKLLDEETRPDGLLCPVRWMMTSLSQFVFLHGMSILAYYVQLSKTRPDISMDEETQSKIYSLLRDTYPIWLRSSIVSREARQAVKHLGILLGLQGEVKAPAPLLFEDNAEAGFDATQFESPSNMMPFDQFAWEAYQECLASFPSPSGFGTELLGQPGGCAAVKLRPIYNGPDDKQPE</sequence>
<evidence type="ECO:0000313" key="7">
    <source>
        <dbReference type="EMBL" id="KAJ5524492.1"/>
    </source>
</evidence>
<evidence type="ECO:0000256" key="4">
    <source>
        <dbReference type="ARBA" id="ARBA00023242"/>
    </source>
</evidence>
<gene>
    <name evidence="7" type="ORF">N7494_011142</name>
</gene>
<name>A0AAD6CLY7_9EURO</name>
<dbReference type="PANTHER" id="PTHR31001:SF74">
    <property type="entry name" value="ZN(II)2CYS6 TRANSCRIPTION FACTOR (EUROFUNG)"/>
    <property type="match status" value="1"/>
</dbReference>
<dbReference type="PANTHER" id="PTHR31001">
    <property type="entry name" value="UNCHARACTERIZED TRANSCRIPTIONAL REGULATORY PROTEIN"/>
    <property type="match status" value="1"/>
</dbReference>
<evidence type="ECO:0000256" key="5">
    <source>
        <dbReference type="SAM" id="MobiDB-lite"/>
    </source>
</evidence>
<evidence type="ECO:0000313" key="8">
    <source>
        <dbReference type="Proteomes" id="UP001220324"/>
    </source>
</evidence>
<comment type="caution">
    <text evidence="7">The sequence shown here is derived from an EMBL/GenBank/DDBJ whole genome shotgun (WGS) entry which is preliminary data.</text>
</comment>
<evidence type="ECO:0000256" key="1">
    <source>
        <dbReference type="ARBA" id="ARBA00004123"/>
    </source>
</evidence>
<proteinExistence type="predicted"/>
<feature type="region of interest" description="Disordered" evidence="5">
    <location>
        <begin position="1"/>
        <end position="81"/>
    </location>
</feature>
<keyword evidence="2" id="KW-0805">Transcription regulation</keyword>
<dbReference type="GO" id="GO:0003677">
    <property type="term" value="F:DNA binding"/>
    <property type="evidence" value="ECO:0007669"/>
    <property type="project" value="InterPro"/>
</dbReference>
<organism evidence="7 8">
    <name type="scientific">Penicillium frequentans</name>
    <dbReference type="NCBI Taxonomy" id="3151616"/>
    <lineage>
        <taxon>Eukaryota</taxon>
        <taxon>Fungi</taxon>
        <taxon>Dikarya</taxon>
        <taxon>Ascomycota</taxon>
        <taxon>Pezizomycotina</taxon>
        <taxon>Eurotiomycetes</taxon>
        <taxon>Eurotiomycetidae</taxon>
        <taxon>Eurotiales</taxon>
        <taxon>Aspergillaceae</taxon>
        <taxon>Penicillium</taxon>
    </lineage>
</organism>
<reference evidence="7 8" key="1">
    <citation type="journal article" date="2023" name="IMA Fungus">
        <title>Comparative genomic study of the Penicillium genus elucidates a diverse pangenome and 15 lateral gene transfer events.</title>
        <authorList>
            <person name="Petersen C."/>
            <person name="Sorensen T."/>
            <person name="Nielsen M.R."/>
            <person name="Sondergaard T.E."/>
            <person name="Sorensen J.L."/>
            <person name="Fitzpatrick D.A."/>
            <person name="Frisvad J.C."/>
            <person name="Nielsen K.L."/>
        </authorList>
    </citation>
    <scope>NUCLEOTIDE SEQUENCE [LARGE SCALE GENOMIC DNA]</scope>
    <source>
        <strain evidence="7 8">IBT 35679</strain>
    </source>
</reference>
<keyword evidence="8" id="KW-1185">Reference proteome</keyword>
<evidence type="ECO:0000259" key="6">
    <source>
        <dbReference type="SMART" id="SM00906"/>
    </source>
</evidence>
<evidence type="ECO:0000256" key="2">
    <source>
        <dbReference type="ARBA" id="ARBA00023015"/>
    </source>
</evidence>
<dbReference type="AlphaFoldDB" id="A0AAD6CLY7"/>
<keyword evidence="3" id="KW-0804">Transcription</keyword>
<comment type="subcellular location">
    <subcellularLocation>
        <location evidence="1">Nucleus</location>
    </subcellularLocation>
</comment>